<dbReference type="STRING" id="1306519.BIW12_05620"/>
<evidence type="ECO:0008006" key="3">
    <source>
        <dbReference type="Google" id="ProtNLM"/>
    </source>
</evidence>
<dbReference type="KEGG" id="fcm:BIW12_05620"/>
<dbReference type="OrthoDB" id="1352796at2"/>
<evidence type="ECO:0000313" key="2">
    <source>
        <dbReference type="Proteomes" id="UP000178198"/>
    </source>
</evidence>
<keyword evidence="2" id="KW-1185">Reference proteome</keyword>
<sequence length="122" mass="13648">MKKSQLLIFGTVLLTTLIISCNQKRNNLVNTWKITEVEAKTPHVDSVKSDILSNGTLTFTKDGHVNGYIETEINDGTYALTKKGKNLVIKDENGTPYPFESTITDDKVILDSEDMKITLTRN</sequence>
<proteinExistence type="predicted"/>
<gene>
    <name evidence="1" type="ORF">BIW12_05620</name>
</gene>
<evidence type="ECO:0000313" key="1">
    <source>
        <dbReference type="EMBL" id="AOZ98952.1"/>
    </source>
</evidence>
<dbReference type="EMBL" id="CP017774">
    <property type="protein sequence ID" value="AOZ98952.1"/>
    <property type="molecule type" value="Genomic_DNA"/>
</dbReference>
<name>A0A1D9P8U6_9FLAO</name>
<dbReference type="PROSITE" id="PS51257">
    <property type="entry name" value="PROKAR_LIPOPROTEIN"/>
    <property type="match status" value="1"/>
</dbReference>
<protein>
    <recommendedName>
        <fullName evidence="3">Lipocalin-like domain-containing protein</fullName>
    </recommendedName>
</protein>
<reference evidence="1 2" key="1">
    <citation type="submission" date="2016-10" db="EMBL/GenBank/DDBJ databases">
        <title>Complete Genome Sequence of Flavobacterium sp. PK15.</title>
        <authorList>
            <person name="Ekwe A."/>
            <person name="Kim S.B."/>
        </authorList>
    </citation>
    <scope>NUCLEOTIDE SEQUENCE [LARGE SCALE GENOMIC DNA]</scope>
    <source>
        <strain evidence="1 2">PK15</strain>
    </source>
</reference>
<dbReference type="RefSeq" id="WP_071184197.1">
    <property type="nucleotide sequence ID" value="NZ_CP017774.1"/>
</dbReference>
<dbReference type="AlphaFoldDB" id="A0A1D9P8U6"/>
<dbReference type="Proteomes" id="UP000178198">
    <property type="component" value="Chromosome"/>
</dbReference>
<organism evidence="1 2">
    <name type="scientific">Flavobacterium commune</name>
    <dbReference type="NCBI Taxonomy" id="1306519"/>
    <lineage>
        <taxon>Bacteria</taxon>
        <taxon>Pseudomonadati</taxon>
        <taxon>Bacteroidota</taxon>
        <taxon>Flavobacteriia</taxon>
        <taxon>Flavobacteriales</taxon>
        <taxon>Flavobacteriaceae</taxon>
        <taxon>Flavobacterium</taxon>
    </lineage>
</organism>
<accession>A0A1D9P8U6</accession>